<dbReference type="KEGG" id="mbe:MBM_07487"/>
<keyword evidence="2" id="KW-1185">Reference proteome</keyword>
<gene>
    <name evidence="1" type="ORF">MBM_07487</name>
</gene>
<evidence type="ECO:0000313" key="2">
    <source>
        <dbReference type="Proteomes" id="UP000006753"/>
    </source>
</evidence>
<protein>
    <submittedName>
        <fullName evidence="1">Uncharacterized protein</fullName>
    </submittedName>
</protein>
<sequence>MLRVDASSPPTNLSNASVAVLSSQLASSTKTADDVFRKGIVANNLLIKTRRTLASRISNASSLLRARIAAASFAAANAKGPLAGLDPVPALRLLAAAATADLASLNLLRQILAAIDRNNTLLSNFLSRHFLPRKGSAEIPAKLLIAAIPVVLFREVPAVTILVVLRKVRVVATSVRLRKVKAMLKVLRRALAPFHLALSYKVERVFIAGRQLVK</sequence>
<name>K1WPI6_MARBU</name>
<evidence type="ECO:0000313" key="1">
    <source>
        <dbReference type="EMBL" id="EKD14257.1"/>
    </source>
</evidence>
<organism evidence="1 2">
    <name type="scientific">Marssonina brunnea f. sp. multigermtubi (strain MB_m1)</name>
    <name type="common">Marssonina leaf spot fungus</name>
    <dbReference type="NCBI Taxonomy" id="1072389"/>
    <lineage>
        <taxon>Eukaryota</taxon>
        <taxon>Fungi</taxon>
        <taxon>Dikarya</taxon>
        <taxon>Ascomycota</taxon>
        <taxon>Pezizomycotina</taxon>
        <taxon>Leotiomycetes</taxon>
        <taxon>Helotiales</taxon>
        <taxon>Drepanopezizaceae</taxon>
        <taxon>Drepanopeziza</taxon>
    </lineage>
</organism>
<accession>K1WPI6</accession>
<dbReference type="Proteomes" id="UP000006753">
    <property type="component" value="Unassembled WGS sequence"/>
</dbReference>
<dbReference type="InParanoid" id="K1WPI6"/>
<dbReference type="EMBL" id="JH921446">
    <property type="protein sequence ID" value="EKD14257.1"/>
    <property type="molecule type" value="Genomic_DNA"/>
</dbReference>
<proteinExistence type="predicted"/>
<dbReference type="HOGENOM" id="CLU_1289175_0_0_1"/>
<dbReference type="AlphaFoldDB" id="K1WPI6"/>
<reference evidence="1 2" key="1">
    <citation type="journal article" date="2012" name="BMC Genomics">
        <title>Sequencing the genome of Marssonina brunnea reveals fungus-poplar co-evolution.</title>
        <authorList>
            <person name="Zhu S."/>
            <person name="Cao Y.-Z."/>
            <person name="Jiang C."/>
            <person name="Tan B.-Y."/>
            <person name="Wang Z."/>
            <person name="Feng S."/>
            <person name="Zhang L."/>
            <person name="Su X.-H."/>
            <person name="Brejova B."/>
            <person name="Vinar T."/>
            <person name="Xu M."/>
            <person name="Wang M.-X."/>
            <person name="Zhang S.-G."/>
            <person name="Huang M.-R."/>
            <person name="Wu R."/>
            <person name="Zhou Y."/>
        </authorList>
    </citation>
    <scope>NUCLEOTIDE SEQUENCE [LARGE SCALE GENOMIC DNA]</scope>
    <source>
        <strain evidence="1 2">MB_m1</strain>
    </source>
</reference>